<evidence type="ECO:0000313" key="3">
    <source>
        <dbReference type="Proteomes" id="UP000199504"/>
    </source>
</evidence>
<dbReference type="Proteomes" id="UP000199504">
    <property type="component" value="Unassembled WGS sequence"/>
</dbReference>
<feature type="transmembrane region" description="Helical" evidence="1">
    <location>
        <begin position="12"/>
        <end position="34"/>
    </location>
</feature>
<evidence type="ECO:0000256" key="1">
    <source>
        <dbReference type="SAM" id="Phobius"/>
    </source>
</evidence>
<keyword evidence="3" id="KW-1185">Reference proteome</keyword>
<organism evidence="2 3">
    <name type="scientific">Micromonospora mirobrigensis</name>
    <dbReference type="NCBI Taxonomy" id="262898"/>
    <lineage>
        <taxon>Bacteria</taxon>
        <taxon>Bacillati</taxon>
        <taxon>Actinomycetota</taxon>
        <taxon>Actinomycetes</taxon>
        <taxon>Micromonosporales</taxon>
        <taxon>Micromonosporaceae</taxon>
        <taxon>Micromonospora</taxon>
    </lineage>
</organism>
<dbReference type="AlphaFoldDB" id="A0A1C5AGW4"/>
<dbReference type="EMBL" id="FMCX01000010">
    <property type="protein sequence ID" value="SCF44356.1"/>
    <property type="molecule type" value="Genomic_DNA"/>
</dbReference>
<dbReference type="STRING" id="262898.GA0070564_11075"/>
<protein>
    <submittedName>
        <fullName evidence="2">Uncharacterized protein</fullName>
    </submittedName>
</protein>
<sequence>MSNRWIIDLGVHAPRVFLVVAVALAVVQIIMISASTDLTESLAGFGWGVPPNDFGGGSEESVLAI</sequence>
<evidence type="ECO:0000313" key="2">
    <source>
        <dbReference type="EMBL" id="SCF44356.1"/>
    </source>
</evidence>
<gene>
    <name evidence="2" type="ORF">GA0070564_11075</name>
</gene>
<keyword evidence="1" id="KW-1133">Transmembrane helix</keyword>
<keyword evidence="1" id="KW-0812">Transmembrane</keyword>
<name>A0A1C5AGW4_9ACTN</name>
<proteinExistence type="predicted"/>
<reference evidence="3" key="1">
    <citation type="submission" date="2016-06" db="EMBL/GenBank/DDBJ databases">
        <authorList>
            <person name="Varghese N."/>
            <person name="Submissions Spin"/>
        </authorList>
    </citation>
    <scope>NUCLEOTIDE SEQUENCE [LARGE SCALE GENOMIC DNA]</scope>
    <source>
        <strain evidence="3">DSM 44830</strain>
    </source>
</reference>
<dbReference type="RefSeq" id="WP_091614485.1">
    <property type="nucleotide sequence ID" value="NZ_FMCX01000010.1"/>
</dbReference>
<keyword evidence="1" id="KW-0472">Membrane</keyword>
<accession>A0A1C5AGW4</accession>